<evidence type="ECO:0000256" key="2">
    <source>
        <dbReference type="ARBA" id="ARBA00022692"/>
    </source>
</evidence>
<keyword evidence="2 5" id="KW-0812">Transmembrane</keyword>
<gene>
    <name evidence="7" type="ORF">ACAOBT_LOCUS11803</name>
</gene>
<dbReference type="Proteomes" id="UP001152888">
    <property type="component" value="Unassembled WGS sequence"/>
</dbReference>
<dbReference type="CDD" id="cd13220">
    <property type="entry name" value="PH-GRAM_GRAMDC"/>
    <property type="match status" value="1"/>
</dbReference>
<reference evidence="7" key="1">
    <citation type="submission" date="2022-03" db="EMBL/GenBank/DDBJ databases">
        <authorList>
            <person name="Sayadi A."/>
        </authorList>
    </citation>
    <scope>NUCLEOTIDE SEQUENCE</scope>
</reference>
<dbReference type="GO" id="GO:0120015">
    <property type="term" value="F:sterol transfer activity"/>
    <property type="evidence" value="ECO:0007669"/>
    <property type="project" value="TreeGrafter"/>
</dbReference>
<dbReference type="GO" id="GO:0032366">
    <property type="term" value="P:intracellular sterol transport"/>
    <property type="evidence" value="ECO:0007669"/>
    <property type="project" value="TreeGrafter"/>
</dbReference>
<dbReference type="PROSITE" id="PS51778">
    <property type="entry name" value="VAST"/>
    <property type="match status" value="1"/>
</dbReference>
<dbReference type="GO" id="GO:0005886">
    <property type="term" value="C:plasma membrane"/>
    <property type="evidence" value="ECO:0007669"/>
    <property type="project" value="TreeGrafter"/>
</dbReference>
<keyword evidence="4 5" id="KW-0472">Membrane</keyword>
<evidence type="ECO:0000313" key="8">
    <source>
        <dbReference type="Proteomes" id="UP001152888"/>
    </source>
</evidence>
<dbReference type="Gene3D" id="2.30.29.30">
    <property type="entry name" value="Pleckstrin-homology domain (PH domain)/Phosphotyrosine-binding domain (PTB)"/>
    <property type="match status" value="1"/>
</dbReference>
<sequence>MDCDTHRETMTIVRVEDIHRCYIRFSVDRVCDGVLESQESGSRVSSNLEITPPLQENKLDTVSTSGKDRSRNKKKSWFSFYPSYKTKSESFKKIFKDVPDERLIVDYACALQKEILVQGRLYVTQNYLCFYANIFGWETNLTLKWKEVTSITKEKTALVIPNAILLCTKEEKCFFTSFVARDKTYLMLFRLWQNALMDQPMPGPEMWQWVHQWYGSELGLTSDDEDYIAPDEDKLSARLSLESFSEDIATCIGVEALSVNSDISIAMPSRTEPVALEAASSQPSIITRLSTTSDTRMVGEYTDNSETDDEKPRLNVSRELSTCCTNIHDARNIMSEVVPIPIDQLFTLLFTSSKFYLDFHAARKTTDLTQTPWTQNPMDDSKSRVVSLTMALAQTVGPKSAQVTETQIMLPCSKPGELYAVDIETINAGVPYAESFFVSAHYCLQKVSETHSSINVFAQVKYKKSVWGIVKAMIERNCYAGMEEYCADLTKALKAESEEFIPEKKKARRKRRLHSMPRPIEDKTTLPVRKKIHPEGMFTTDVCTLIVFSVLLLLLFLNVMLYYKLWSLEEAPPYTFLDLHLFKNPPKSHEDWIKLLQQQEALHTIESQKWQKLLKNAINLLKQVSLT</sequence>
<evidence type="ECO:0000256" key="5">
    <source>
        <dbReference type="SAM" id="Phobius"/>
    </source>
</evidence>
<dbReference type="GO" id="GO:0140268">
    <property type="term" value="C:endoplasmic reticulum-plasma membrane contact site"/>
    <property type="evidence" value="ECO:0007669"/>
    <property type="project" value="TreeGrafter"/>
</dbReference>
<evidence type="ECO:0000256" key="1">
    <source>
        <dbReference type="ARBA" id="ARBA00004167"/>
    </source>
</evidence>
<dbReference type="InterPro" id="IPR031968">
    <property type="entry name" value="VASt"/>
</dbReference>
<name>A0A9P0KKH1_ACAOB</name>
<dbReference type="Pfam" id="PF02893">
    <property type="entry name" value="GRAM"/>
    <property type="match status" value="1"/>
</dbReference>
<dbReference type="GO" id="GO:0005789">
    <property type="term" value="C:endoplasmic reticulum membrane"/>
    <property type="evidence" value="ECO:0007669"/>
    <property type="project" value="TreeGrafter"/>
</dbReference>
<evidence type="ECO:0000256" key="4">
    <source>
        <dbReference type="ARBA" id="ARBA00023136"/>
    </source>
</evidence>
<evidence type="ECO:0000256" key="3">
    <source>
        <dbReference type="ARBA" id="ARBA00022989"/>
    </source>
</evidence>
<dbReference type="EMBL" id="CAKOFQ010006840">
    <property type="protein sequence ID" value="CAH1975806.1"/>
    <property type="molecule type" value="Genomic_DNA"/>
</dbReference>
<dbReference type="FunFam" id="2.30.29.30:FF:000008">
    <property type="entry name" value="GRAM domain containing 1B"/>
    <property type="match status" value="1"/>
</dbReference>
<feature type="transmembrane region" description="Helical" evidence="5">
    <location>
        <begin position="545"/>
        <end position="563"/>
    </location>
</feature>
<dbReference type="InterPro" id="IPR051482">
    <property type="entry name" value="Cholesterol_transport"/>
</dbReference>
<accession>A0A9P0KKH1</accession>
<dbReference type="OrthoDB" id="2162691at2759"/>
<dbReference type="InterPro" id="IPR011993">
    <property type="entry name" value="PH-like_dom_sf"/>
</dbReference>
<comment type="subcellular location">
    <subcellularLocation>
        <location evidence="1">Membrane</location>
        <topology evidence="1">Single-pass membrane protein</topology>
    </subcellularLocation>
</comment>
<keyword evidence="3 5" id="KW-1133">Transmembrane helix</keyword>
<comment type="caution">
    <text evidence="7">The sequence shown here is derived from an EMBL/GenBank/DDBJ whole genome shotgun (WGS) entry which is preliminary data.</text>
</comment>
<dbReference type="Pfam" id="PF16016">
    <property type="entry name" value="VASt"/>
    <property type="match status" value="1"/>
</dbReference>
<proteinExistence type="predicted"/>
<keyword evidence="8" id="KW-1185">Reference proteome</keyword>
<dbReference type="AlphaFoldDB" id="A0A9P0KKH1"/>
<dbReference type="PANTHER" id="PTHR23319">
    <property type="entry name" value="GRAM DOMAIN CONTAINING 1B, ISOFORM E"/>
    <property type="match status" value="1"/>
</dbReference>
<dbReference type="PANTHER" id="PTHR23319:SF4">
    <property type="entry name" value="GRAM DOMAIN CONTAINING 1B, ISOFORM E"/>
    <property type="match status" value="1"/>
</dbReference>
<protein>
    <recommendedName>
        <fullName evidence="6">VASt domain-containing protein</fullName>
    </recommendedName>
</protein>
<evidence type="ECO:0000313" key="7">
    <source>
        <dbReference type="EMBL" id="CAH1975806.1"/>
    </source>
</evidence>
<evidence type="ECO:0000259" key="6">
    <source>
        <dbReference type="PROSITE" id="PS51778"/>
    </source>
</evidence>
<feature type="domain" description="VASt" evidence="6">
    <location>
        <begin position="329"/>
        <end position="501"/>
    </location>
</feature>
<dbReference type="GO" id="GO:0032934">
    <property type="term" value="F:sterol binding"/>
    <property type="evidence" value="ECO:0007669"/>
    <property type="project" value="TreeGrafter"/>
</dbReference>
<organism evidence="7 8">
    <name type="scientific">Acanthoscelides obtectus</name>
    <name type="common">Bean weevil</name>
    <name type="synonym">Bruchus obtectus</name>
    <dbReference type="NCBI Taxonomy" id="200917"/>
    <lineage>
        <taxon>Eukaryota</taxon>
        <taxon>Metazoa</taxon>
        <taxon>Ecdysozoa</taxon>
        <taxon>Arthropoda</taxon>
        <taxon>Hexapoda</taxon>
        <taxon>Insecta</taxon>
        <taxon>Pterygota</taxon>
        <taxon>Neoptera</taxon>
        <taxon>Endopterygota</taxon>
        <taxon>Coleoptera</taxon>
        <taxon>Polyphaga</taxon>
        <taxon>Cucujiformia</taxon>
        <taxon>Chrysomeloidea</taxon>
        <taxon>Chrysomelidae</taxon>
        <taxon>Bruchinae</taxon>
        <taxon>Bruchini</taxon>
        <taxon>Acanthoscelides</taxon>
    </lineage>
</organism>
<dbReference type="SMART" id="SM00568">
    <property type="entry name" value="GRAM"/>
    <property type="match status" value="1"/>
</dbReference>
<dbReference type="InterPro" id="IPR004182">
    <property type="entry name" value="GRAM"/>
</dbReference>